<feature type="domain" description="NYN" evidence="2">
    <location>
        <begin position="15"/>
        <end position="130"/>
    </location>
</feature>
<feature type="region of interest" description="Disordered" evidence="1">
    <location>
        <begin position="157"/>
        <end position="194"/>
    </location>
</feature>
<reference evidence="3 4" key="2">
    <citation type="journal article" date="2013" name="Genome Announc.">
        <title>Genome of the Root-Associated Plant Growth-Promoting Bacterium Variovorax paradoxus Strain EPS.</title>
        <authorList>
            <person name="Han J.I."/>
            <person name="Spain J.C."/>
            <person name="Leadbetter J.R."/>
            <person name="Ovchinnikova G."/>
            <person name="Goodwin L.A."/>
            <person name="Han C.S."/>
            <person name="Woyke T."/>
            <person name="Davenport K.W."/>
            <person name="Orwin P.M."/>
        </authorList>
    </citation>
    <scope>NUCLEOTIDE SEQUENCE [LARGE SCALE GENOMIC DNA]</scope>
    <source>
        <strain evidence="3 4">EPS</strain>
    </source>
</reference>
<dbReference type="Gene3D" id="3.40.50.1010">
    <property type="entry name" value="5'-nuclease"/>
    <property type="match status" value="1"/>
</dbReference>
<dbReference type="eggNOG" id="COG1432">
    <property type="taxonomic scope" value="Bacteria"/>
</dbReference>
<dbReference type="EMBL" id="CP002417">
    <property type="protein sequence ID" value="ADU35115.1"/>
    <property type="molecule type" value="Genomic_DNA"/>
</dbReference>
<dbReference type="STRING" id="595537.Varpa_0897"/>
<dbReference type="OrthoDB" id="9783963at2"/>
<name>E6VAK5_VARPE</name>
<dbReference type="AlphaFoldDB" id="E6VAK5"/>
<evidence type="ECO:0000313" key="4">
    <source>
        <dbReference type="Proteomes" id="UP000008917"/>
    </source>
</evidence>
<protein>
    <recommendedName>
        <fullName evidence="2">NYN domain-containing protein</fullName>
    </recommendedName>
</protein>
<dbReference type="RefSeq" id="WP_013539360.1">
    <property type="nucleotide sequence ID" value="NC_014931.1"/>
</dbReference>
<dbReference type="KEGG" id="vpe:Varpa_0897"/>
<gene>
    <name evidence="3" type="ordered locus">Varpa_0897</name>
</gene>
<accession>E6VAK5</accession>
<dbReference type="GO" id="GO:0004540">
    <property type="term" value="F:RNA nuclease activity"/>
    <property type="evidence" value="ECO:0007669"/>
    <property type="project" value="InterPro"/>
</dbReference>
<dbReference type="CDD" id="cd11297">
    <property type="entry name" value="PIN_LabA-like_N_1"/>
    <property type="match status" value="1"/>
</dbReference>
<evidence type="ECO:0000256" key="1">
    <source>
        <dbReference type="SAM" id="MobiDB-lite"/>
    </source>
</evidence>
<dbReference type="PANTHER" id="PTHR35811:SF1">
    <property type="entry name" value="HTH OST-TYPE DOMAIN-CONTAINING PROTEIN"/>
    <property type="match status" value="1"/>
</dbReference>
<dbReference type="PANTHER" id="PTHR35811">
    <property type="entry name" value="SLR1870 PROTEIN"/>
    <property type="match status" value="1"/>
</dbReference>
<dbReference type="Proteomes" id="UP000008917">
    <property type="component" value="Chromosome"/>
</dbReference>
<proteinExistence type="predicted"/>
<organism evidence="3 4">
    <name type="scientific">Variovorax paradoxus (strain EPS)</name>
    <dbReference type="NCBI Taxonomy" id="595537"/>
    <lineage>
        <taxon>Bacteria</taxon>
        <taxon>Pseudomonadati</taxon>
        <taxon>Pseudomonadota</taxon>
        <taxon>Betaproteobacteria</taxon>
        <taxon>Burkholderiales</taxon>
        <taxon>Comamonadaceae</taxon>
        <taxon>Variovorax</taxon>
    </lineage>
</organism>
<evidence type="ECO:0000259" key="2">
    <source>
        <dbReference type="Pfam" id="PF01936"/>
    </source>
</evidence>
<dbReference type="HOGENOM" id="CLU_064080_0_0_4"/>
<sequence>MSAVGTPTSATAKNLAVFIDADNLNDATALDHVLLALRPMADRVIYRRAYGRPESLKAIHAVLWRHGVRPVANLIVDKTTTDSALVIDAVEAVCTNDIDIVAICSGDADFVPLALWLREKGCRVLCYSLANKIFANPDSFYDDVVLLDVVEDASPAEAPQPQCVQESATAAESPPPARPKPVPASKPKPEPAKTVAASSAKAVVVAGPSIKKILSILPELKGKQPVHLSQIATKLRDAGVLEAKAKPVTLFRRHPAQFELMPEGQPNSVRYRG</sequence>
<reference evidence="4" key="1">
    <citation type="submission" date="2010-12" db="EMBL/GenBank/DDBJ databases">
        <title>Complete sequence of Variovorax paradoxus EPS.</title>
        <authorList>
            <consortium name="US DOE Joint Genome Institute"/>
            <person name="Lucas S."/>
            <person name="Copeland A."/>
            <person name="Lapidus A."/>
            <person name="Cheng J.-F."/>
            <person name="Goodwin L."/>
            <person name="Pitluck S."/>
            <person name="Teshima H."/>
            <person name="Detter J.C."/>
            <person name="Han C."/>
            <person name="Tapia R."/>
            <person name="Land M."/>
            <person name="Hauser L."/>
            <person name="Kyrpides N."/>
            <person name="Ivanova N."/>
            <person name="Ovchinnikova G."/>
            <person name="Orwin P."/>
            <person name="Han J.-I.G."/>
            <person name="Woyke T."/>
        </authorList>
    </citation>
    <scope>NUCLEOTIDE SEQUENCE [LARGE SCALE GENOMIC DNA]</scope>
    <source>
        <strain evidence="4">EPS</strain>
    </source>
</reference>
<dbReference type="InterPro" id="IPR021139">
    <property type="entry name" value="NYN"/>
</dbReference>
<feature type="compositionally biased region" description="Pro residues" evidence="1">
    <location>
        <begin position="173"/>
        <end position="186"/>
    </location>
</feature>
<dbReference type="Pfam" id="PF01936">
    <property type="entry name" value="NYN"/>
    <property type="match status" value="1"/>
</dbReference>
<evidence type="ECO:0000313" key="3">
    <source>
        <dbReference type="EMBL" id="ADU35115.1"/>
    </source>
</evidence>